<dbReference type="SMART" id="SM00271">
    <property type="entry name" value="DnaJ"/>
    <property type="match status" value="1"/>
</dbReference>
<feature type="compositionally biased region" description="Basic and acidic residues" evidence="1">
    <location>
        <begin position="382"/>
        <end position="395"/>
    </location>
</feature>
<accession>A0A118JSP0</accession>
<dbReference type="OMA" id="KHRAENC"/>
<feature type="compositionally biased region" description="Basic and acidic residues" evidence="1">
    <location>
        <begin position="283"/>
        <end position="299"/>
    </location>
</feature>
<organism evidence="3 4">
    <name type="scientific">Cynara cardunculus var. scolymus</name>
    <name type="common">Globe artichoke</name>
    <name type="synonym">Cynara scolymus</name>
    <dbReference type="NCBI Taxonomy" id="59895"/>
    <lineage>
        <taxon>Eukaryota</taxon>
        <taxon>Viridiplantae</taxon>
        <taxon>Streptophyta</taxon>
        <taxon>Embryophyta</taxon>
        <taxon>Tracheophyta</taxon>
        <taxon>Spermatophyta</taxon>
        <taxon>Magnoliopsida</taxon>
        <taxon>eudicotyledons</taxon>
        <taxon>Gunneridae</taxon>
        <taxon>Pentapetalae</taxon>
        <taxon>asterids</taxon>
        <taxon>campanulids</taxon>
        <taxon>Asterales</taxon>
        <taxon>Asteraceae</taxon>
        <taxon>Carduoideae</taxon>
        <taxon>Cardueae</taxon>
        <taxon>Carduinae</taxon>
        <taxon>Cynara</taxon>
    </lineage>
</organism>
<dbReference type="InterPro" id="IPR036869">
    <property type="entry name" value="J_dom_sf"/>
</dbReference>
<evidence type="ECO:0000259" key="2">
    <source>
        <dbReference type="PROSITE" id="PS50076"/>
    </source>
</evidence>
<sequence>MECNKDEAIRAKEIAESKMMNNDFEGARKIALKARRLFPELENISQLLTVCDVHCSAQKKMYDAEMDLYGILQVESLADEVTIRKQYRKLALVLHPDKNKFPGAEAAFKLVGQANMVLSDKGKRYLHDVKCRQPAIPSISKQQTYQNSHIGAQRKYHNVSSSQFAGVNHHQQSHSDSNGRPSFCTYCSSCKNKYEYYRDMVNKRLRCPQCSKLFTAYDMSAHWSATKPGSGNAGTQNVNPDGRPASFQQENPKFDAQKPGQTFSNFAYQPCSSTGVQFTRSTTTKDAKNDSGLRTKMEGNDNINTESVANAKKKPREARISKDTNRNKNGSDVENASKGTGGNPSAVPDSNGRRSRKRVQVSDSEKAGDDFSPRKRSRLRKLSSDVEDKQKEQVPKDINVPKPSADAEGSMPKDKTEDVMPNGDSKSNLDSEGISEPIVIHCRDLEFGNFDKDKESFAVDQIWACYDSVDGMPRFYAQIRKVYSAGGFRLRITWLEADPENHLEVIWANEGLPVACGKFVRGDTEETRDHLMFSHQIAYEKGDGRYTYVIYPKKGEVWALFRDWDINWSSDPKKHMKYQFEIVEVLSEFDNDNGVLVAYMVKVEGFVSLFQKTSRARLAEHRIPSSELFRFSHCIPSVKLTGTEREDVPVGSCELDTASLPDDLDNYYISNKTKVNSETKASCPQSPEAKVKPTSAGTPKKSVNPRECSELDREMLNPRRSPRGVKGGDKNHDQVIIHERNVDQSNKIPIPQLSSDSLGKEPKLVIHDFNVEKQDWKFQEGQIWALCRSNDRHPGRYAQIKKIESSPLRLHVDLLESCTQFNANGPDACGLFKASIGRREVFSQDAFLYLVKAELNGKNRFNIYPKEKEIWVLYDKPDFKCTSDFDAGECNIVEVVENNGHIIKVLPLSRVPGYKSVFRGLEMQNSKATVLEIQQDEFSRFSSRVGHLIRGGEAYVRFKVLKGDGRAATGGRRREEEDGRAATGGRRRKGGDGRAATGGRRREGGDGREATGGRRREGTGGRRREGGDGREATEGRRREGGNGGRRRWLVWRWERK</sequence>
<evidence type="ECO:0000313" key="3">
    <source>
        <dbReference type="EMBL" id="KVH88961.1"/>
    </source>
</evidence>
<proteinExistence type="predicted"/>
<name>A0A118JSP0_CYNCS</name>
<dbReference type="EMBL" id="LEKV01005324">
    <property type="protein sequence ID" value="KVH88961.1"/>
    <property type="molecule type" value="Genomic_DNA"/>
</dbReference>
<dbReference type="SUPFAM" id="SSF46565">
    <property type="entry name" value="Chaperone J-domain"/>
    <property type="match status" value="1"/>
</dbReference>
<dbReference type="PRINTS" id="PR00625">
    <property type="entry name" value="JDOMAIN"/>
</dbReference>
<feature type="domain" description="J" evidence="2">
    <location>
        <begin position="67"/>
        <end position="131"/>
    </location>
</feature>
<feature type="region of interest" description="Disordered" evidence="1">
    <location>
        <begin position="966"/>
        <end position="1043"/>
    </location>
</feature>
<dbReference type="Pfam" id="PF00226">
    <property type="entry name" value="DnaJ"/>
    <property type="match status" value="1"/>
</dbReference>
<protein>
    <submittedName>
        <fullName evidence="3">DnaJ domain-containing protein</fullName>
    </submittedName>
</protein>
<dbReference type="Gramene" id="KVH88961">
    <property type="protein sequence ID" value="KVH88961"/>
    <property type="gene ID" value="Ccrd_024560"/>
</dbReference>
<dbReference type="Gene3D" id="1.10.287.110">
    <property type="entry name" value="DnaJ domain"/>
    <property type="match status" value="1"/>
</dbReference>
<dbReference type="STRING" id="59895.A0A118JSP0"/>
<dbReference type="Proteomes" id="UP000243975">
    <property type="component" value="Unassembled WGS sequence"/>
</dbReference>
<dbReference type="PROSITE" id="PS50076">
    <property type="entry name" value="DNAJ_2"/>
    <property type="match status" value="1"/>
</dbReference>
<keyword evidence="4" id="KW-1185">Reference proteome</keyword>
<feature type="compositionally biased region" description="Polar residues" evidence="1">
    <location>
        <begin position="227"/>
        <end position="239"/>
    </location>
</feature>
<feature type="compositionally biased region" description="Polar residues" evidence="1">
    <location>
        <begin position="259"/>
        <end position="282"/>
    </location>
</feature>
<dbReference type="PANTHER" id="PTHR45089">
    <property type="entry name" value="DNAJ HEAT SHOCK AMINO-TERMINAL DOMAIN PROTEIN-RELATED"/>
    <property type="match status" value="1"/>
</dbReference>
<dbReference type="AlphaFoldDB" id="A0A118JSP0"/>
<evidence type="ECO:0000256" key="1">
    <source>
        <dbReference type="SAM" id="MobiDB-lite"/>
    </source>
</evidence>
<evidence type="ECO:0000313" key="4">
    <source>
        <dbReference type="Proteomes" id="UP000243975"/>
    </source>
</evidence>
<dbReference type="InterPro" id="IPR024593">
    <property type="entry name" value="DUF3444"/>
</dbReference>
<dbReference type="InterPro" id="IPR001623">
    <property type="entry name" value="DnaJ_domain"/>
</dbReference>
<feature type="region of interest" description="Disordered" evidence="1">
    <location>
        <begin position="227"/>
        <end position="431"/>
    </location>
</feature>
<feature type="compositionally biased region" description="Basic and acidic residues" evidence="1">
    <location>
        <begin position="1000"/>
        <end position="1040"/>
    </location>
</feature>
<feature type="compositionally biased region" description="Basic and acidic residues" evidence="1">
    <location>
        <begin position="317"/>
        <end position="331"/>
    </location>
</feature>
<reference evidence="3 4" key="1">
    <citation type="journal article" date="2016" name="Sci. Rep.">
        <title>The genome sequence of the outbreeding globe artichoke constructed de novo incorporating a phase-aware low-pass sequencing strategy of F1 progeny.</title>
        <authorList>
            <person name="Scaglione D."/>
            <person name="Reyes-Chin-Wo S."/>
            <person name="Acquadro A."/>
            <person name="Froenicke L."/>
            <person name="Portis E."/>
            <person name="Beitel C."/>
            <person name="Tirone M."/>
            <person name="Mauro R."/>
            <person name="Lo Monaco A."/>
            <person name="Mauromicale G."/>
            <person name="Faccioli P."/>
            <person name="Cattivelli L."/>
            <person name="Rieseberg L."/>
            <person name="Michelmore R."/>
            <person name="Lanteri S."/>
        </authorList>
    </citation>
    <scope>NUCLEOTIDE SEQUENCE [LARGE SCALE GENOMIC DNA]</scope>
    <source>
        <strain evidence="3">2C</strain>
    </source>
</reference>
<feature type="region of interest" description="Disordered" evidence="1">
    <location>
        <begin position="675"/>
        <end position="710"/>
    </location>
</feature>
<dbReference type="CDD" id="cd06257">
    <property type="entry name" value="DnaJ"/>
    <property type="match status" value="1"/>
</dbReference>
<feature type="compositionally biased region" description="Polar residues" evidence="1">
    <location>
        <begin position="675"/>
        <end position="685"/>
    </location>
</feature>
<dbReference type="PANTHER" id="PTHR45089:SF57">
    <property type="entry name" value="DNAJ HEAT SHOCK N-TERMINAL DOMAIN-CONTAINING PROTEIN"/>
    <property type="match status" value="1"/>
</dbReference>
<comment type="caution">
    <text evidence="3">The sequence shown here is derived from an EMBL/GenBank/DDBJ whole genome shotgun (WGS) entry which is preliminary data.</text>
</comment>
<feature type="compositionally biased region" description="Basic and acidic residues" evidence="1">
    <location>
        <begin position="363"/>
        <end position="373"/>
    </location>
</feature>
<dbReference type="Pfam" id="PF11926">
    <property type="entry name" value="DUF3444"/>
    <property type="match status" value="2"/>
</dbReference>
<gene>
    <name evidence="3" type="ORF">Ccrd_024560</name>
</gene>